<evidence type="ECO:0000256" key="3">
    <source>
        <dbReference type="SAM" id="Phobius"/>
    </source>
</evidence>
<dbReference type="PANTHER" id="PTHR34295:SF1">
    <property type="entry name" value="BIOTIN TRANSPORTER BIOY"/>
    <property type="match status" value="1"/>
</dbReference>
<reference evidence="4 5" key="1">
    <citation type="submission" date="2016-09" db="EMBL/GenBank/DDBJ databases">
        <title>Draft genome sequence for the type strain of Desulfuribacillus alkaliarsenatis AHT28, an obligately anaerobic, sulfidogenic bacterium isolated from Russian soda lake sediments.</title>
        <authorList>
            <person name="Abin C.A."/>
            <person name="Hollibaugh J.T."/>
        </authorList>
    </citation>
    <scope>NUCLEOTIDE SEQUENCE [LARGE SCALE GENOMIC DNA]</scope>
    <source>
        <strain evidence="4 5">AHT28</strain>
    </source>
</reference>
<keyword evidence="3" id="KW-0812">Transmembrane</keyword>
<dbReference type="RefSeq" id="WP_069643955.1">
    <property type="nucleotide sequence ID" value="NZ_MIJE01000033.1"/>
</dbReference>
<name>A0A1E5FZL8_9FIRM</name>
<dbReference type="GO" id="GO:0015225">
    <property type="term" value="F:biotin transmembrane transporter activity"/>
    <property type="evidence" value="ECO:0007669"/>
    <property type="project" value="UniProtKB-UniRule"/>
</dbReference>
<dbReference type="EMBL" id="MIJE01000033">
    <property type="protein sequence ID" value="OEF96035.1"/>
    <property type="molecule type" value="Genomic_DNA"/>
</dbReference>
<dbReference type="AlphaFoldDB" id="A0A1E5FZL8"/>
<dbReference type="InterPro" id="IPR003784">
    <property type="entry name" value="BioY"/>
</dbReference>
<comment type="caution">
    <text evidence="4">The sequence shown here is derived from an EMBL/GenBank/DDBJ whole genome shotgun (WGS) entry which is preliminary data.</text>
</comment>
<comment type="subcellular location">
    <subcellularLocation>
        <location evidence="2">Cell membrane</location>
        <topology evidence="2">Multi-pass membrane protein</topology>
    </subcellularLocation>
</comment>
<organism evidence="4 5">
    <name type="scientific">Desulfuribacillus alkaliarsenatis</name>
    <dbReference type="NCBI Taxonomy" id="766136"/>
    <lineage>
        <taxon>Bacteria</taxon>
        <taxon>Bacillati</taxon>
        <taxon>Bacillota</taxon>
        <taxon>Desulfuribacillia</taxon>
        <taxon>Desulfuribacillales</taxon>
        <taxon>Desulfuribacillaceae</taxon>
        <taxon>Desulfuribacillus</taxon>
    </lineage>
</organism>
<gene>
    <name evidence="4" type="ORF">BHF68_09825</name>
</gene>
<dbReference type="Proteomes" id="UP000094296">
    <property type="component" value="Unassembled WGS sequence"/>
</dbReference>
<dbReference type="Pfam" id="PF02632">
    <property type="entry name" value="BioY"/>
    <property type="match status" value="1"/>
</dbReference>
<dbReference type="GO" id="GO:0005886">
    <property type="term" value="C:plasma membrane"/>
    <property type="evidence" value="ECO:0007669"/>
    <property type="project" value="UniProtKB-SubCell"/>
</dbReference>
<dbReference type="PANTHER" id="PTHR34295">
    <property type="entry name" value="BIOTIN TRANSPORTER BIOY"/>
    <property type="match status" value="1"/>
</dbReference>
<protein>
    <recommendedName>
        <fullName evidence="2">Biotin transporter</fullName>
    </recommendedName>
</protein>
<proteinExistence type="inferred from homology"/>
<accession>A0A1E5FZL8</accession>
<keyword evidence="5" id="KW-1185">Reference proteome</keyword>
<evidence type="ECO:0000313" key="4">
    <source>
        <dbReference type="EMBL" id="OEF96035.1"/>
    </source>
</evidence>
<feature type="transmembrane region" description="Helical" evidence="3">
    <location>
        <begin position="87"/>
        <end position="104"/>
    </location>
</feature>
<keyword evidence="2" id="KW-1003">Cell membrane</keyword>
<evidence type="ECO:0000256" key="1">
    <source>
        <dbReference type="ARBA" id="ARBA00010692"/>
    </source>
</evidence>
<feature type="transmembrane region" description="Helical" evidence="3">
    <location>
        <begin position="9"/>
        <end position="27"/>
    </location>
</feature>
<evidence type="ECO:0000313" key="5">
    <source>
        <dbReference type="Proteomes" id="UP000094296"/>
    </source>
</evidence>
<keyword evidence="3" id="KW-1133">Transmembrane helix</keyword>
<comment type="similarity">
    <text evidence="1 2">Belongs to the BioY family.</text>
</comment>
<dbReference type="PIRSF" id="PIRSF016661">
    <property type="entry name" value="BioY"/>
    <property type="match status" value="1"/>
</dbReference>
<dbReference type="STRING" id="766136.BHF68_09825"/>
<dbReference type="OrthoDB" id="9803495at2"/>
<feature type="transmembrane region" description="Helical" evidence="3">
    <location>
        <begin position="60"/>
        <end position="81"/>
    </location>
</feature>
<keyword evidence="2 3" id="KW-0472">Membrane</keyword>
<evidence type="ECO:0000256" key="2">
    <source>
        <dbReference type="PIRNR" id="PIRNR016661"/>
    </source>
</evidence>
<dbReference type="Gene3D" id="1.10.1760.20">
    <property type="match status" value="1"/>
</dbReference>
<feature type="transmembrane region" description="Helical" evidence="3">
    <location>
        <begin position="150"/>
        <end position="178"/>
    </location>
</feature>
<keyword evidence="2" id="KW-0813">Transport</keyword>
<feature type="transmembrane region" description="Helical" evidence="3">
    <location>
        <begin position="33"/>
        <end position="51"/>
    </location>
</feature>
<feature type="transmembrane region" description="Helical" evidence="3">
    <location>
        <begin position="116"/>
        <end position="138"/>
    </location>
</feature>
<sequence>MHNHRIKTYYLVLVPLFTALTIIGTFIKIPTPIVPITLQTLFVILSGALLGSKMGALSQVLYVTLGLIGLPVFSQGGGFSYIFNPTFGYLLGFIAGSFVIGYIIEHSKNKNMFTFLIANLSGLFVIYLIGVTYMYLILNYVSLTAITINQAIVVGFLTPLPKDLVVAIFVTIIATKIIRQATSYRLM</sequence>